<dbReference type="Proteomes" id="UP001054945">
    <property type="component" value="Unassembled WGS sequence"/>
</dbReference>
<comment type="caution">
    <text evidence="1">The sequence shown here is derived from an EMBL/GenBank/DDBJ whole genome shotgun (WGS) entry which is preliminary data.</text>
</comment>
<sequence length="107" mass="12383">MFLRECILGCPCACQAPYQTEIVQCERENLSSEKVSEFVDYEVKEKVFPIVLRAADILQKSKRKANITVTKSPKVRRIMLSQIIISERLGRRFLPDEENYRAPFATT</sequence>
<name>A0AAV4Y561_CAEEX</name>
<dbReference type="AlphaFoldDB" id="A0AAV4Y561"/>
<reference evidence="1 2" key="1">
    <citation type="submission" date="2021-06" db="EMBL/GenBank/DDBJ databases">
        <title>Caerostris extrusa draft genome.</title>
        <authorList>
            <person name="Kono N."/>
            <person name="Arakawa K."/>
        </authorList>
    </citation>
    <scope>NUCLEOTIDE SEQUENCE [LARGE SCALE GENOMIC DNA]</scope>
</reference>
<accession>A0AAV4Y561</accession>
<evidence type="ECO:0000313" key="1">
    <source>
        <dbReference type="EMBL" id="GIZ02382.1"/>
    </source>
</evidence>
<organism evidence="1 2">
    <name type="scientific">Caerostris extrusa</name>
    <name type="common">Bark spider</name>
    <name type="synonym">Caerostris bankana</name>
    <dbReference type="NCBI Taxonomy" id="172846"/>
    <lineage>
        <taxon>Eukaryota</taxon>
        <taxon>Metazoa</taxon>
        <taxon>Ecdysozoa</taxon>
        <taxon>Arthropoda</taxon>
        <taxon>Chelicerata</taxon>
        <taxon>Arachnida</taxon>
        <taxon>Araneae</taxon>
        <taxon>Araneomorphae</taxon>
        <taxon>Entelegynae</taxon>
        <taxon>Araneoidea</taxon>
        <taxon>Araneidae</taxon>
        <taxon>Caerostris</taxon>
    </lineage>
</organism>
<gene>
    <name evidence="1" type="ORF">CEXT_585631</name>
</gene>
<evidence type="ECO:0000313" key="2">
    <source>
        <dbReference type="Proteomes" id="UP001054945"/>
    </source>
</evidence>
<proteinExistence type="predicted"/>
<keyword evidence="2" id="KW-1185">Reference proteome</keyword>
<protein>
    <submittedName>
        <fullName evidence="1">Uncharacterized protein</fullName>
    </submittedName>
</protein>
<dbReference type="EMBL" id="BPLR01018805">
    <property type="protein sequence ID" value="GIZ02382.1"/>
    <property type="molecule type" value="Genomic_DNA"/>
</dbReference>